<dbReference type="InParanoid" id="M1E0P4"/>
<feature type="region of interest" description="Disordered" evidence="1">
    <location>
        <begin position="179"/>
        <end position="220"/>
    </location>
</feature>
<dbReference type="PaxDb" id="4113-PGSC0003DMT400097466"/>
<dbReference type="HOGENOM" id="CLU_029307_7_1_1"/>
<proteinExistence type="predicted"/>
<keyword evidence="3" id="KW-1185">Reference proteome</keyword>
<dbReference type="AlphaFoldDB" id="M1E0P4"/>
<accession>M1E0P4</accession>
<dbReference type="Proteomes" id="UP000011115">
    <property type="component" value="Unassembled WGS sequence"/>
</dbReference>
<dbReference type="EnsemblPlants" id="PGSC0003DMT400097466">
    <property type="protein sequence ID" value="PGSC0003DMT400097466"/>
    <property type="gene ID" value="PGSC0003DMG400047037"/>
</dbReference>
<evidence type="ECO:0000313" key="2">
    <source>
        <dbReference type="EnsemblPlants" id="PGSC0003DMT400097466"/>
    </source>
</evidence>
<reference evidence="2" key="2">
    <citation type="submission" date="2015-06" db="UniProtKB">
        <authorList>
            <consortium name="EnsemblPlants"/>
        </authorList>
    </citation>
    <scope>IDENTIFICATION</scope>
    <source>
        <strain evidence="2">DM1-3 516 R44</strain>
    </source>
</reference>
<dbReference type="Gramene" id="PGSC0003DMT400097466">
    <property type="protein sequence ID" value="PGSC0003DMT400097466"/>
    <property type="gene ID" value="PGSC0003DMG400047037"/>
</dbReference>
<evidence type="ECO:0008006" key="4">
    <source>
        <dbReference type="Google" id="ProtNLM"/>
    </source>
</evidence>
<evidence type="ECO:0000256" key="1">
    <source>
        <dbReference type="SAM" id="MobiDB-lite"/>
    </source>
</evidence>
<evidence type="ECO:0000313" key="3">
    <source>
        <dbReference type="Proteomes" id="UP000011115"/>
    </source>
</evidence>
<name>M1E0P4_SOLTU</name>
<reference evidence="3" key="1">
    <citation type="journal article" date="2011" name="Nature">
        <title>Genome sequence and analysis of the tuber crop potato.</title>
        <authorList>
            <consortium name="The Potato Genome Sequencing Consortium"/>
        </authorList>
    </citation>
    <scope>NUCLEOTIDE SEQUENCE [LARGE SCALE GENOMIC DNA]</scope>
    <source>
        <strain evidence="3">cv. DM1-3 516 R44</strain>
    </source>
</reference>
<organism evidence="2 3">
    <name type="scientific">Solanum tuberosum</name>
    <name type="common">Potato</name>
    <dbReference type="NCBI Taxonomy" id="4113"/>
    <lineage>
        <taxon>Eukaryota</taxon>
        <taxon>Viridiplantae</taxon>
        <taxon>Streptophyta</taxon>
        <taxon>Embryophyta</taxon>
        <taxon>Tracheophyta</taxon>
        <taxon>Spermatophyta</taxon>
        <taxon>Magnoliopsida</taxon>
        <taxon>eudicotyledons</taxon>
        <taxon>Gunneridae</taxon>
        <taxon>Pentapetalae</taxon>
        <taxon>asterids</taxon>
        <taxon>lamiids</taxon>
        <taxon>Solanales</taxon>
        <taxon>Solanaceae</taxon>
        <taxon>Solanoideae</taxon>
        <taxon>Solaneae</taxon>
        <taxon>Solanum</taxon>
    </lineage>
</organism>
<protein>
    <recommendedName>
        <fullName evidence="4">Integrase core domain containing protein</fullName>
    </recommendedName>
</protein>
<sequence length="273" mass="31650">MEKDQERDQNMAKIMTQLDILSKNVMGFIARSVNDVGVKCANLNESKFEALYNEESKFEALYNEEVNFLANQGSSYRSNYPRQGGNQGWARDEGWKDRDREWRDHNPNWKDGEKDRLTCGKCSERGKLAKKRCSWRIAERVDDPDLDRHWTFGENQEIIDMARPKVARKIIPPRQIRAQNFKLNEERSNPPKKGKQEPSLGNKGKGKRPSSSRKTASRDSSIPSWARGLYTAVQKNLADTHLKKLLVSLVLLFLLKELRALMPETRLMPRQME</sequence>